<evidence type="ECO:0000313" key="5">
    <source>
        <dbReference type="Proteomes" id="UP000176944"/>
    </source>
</evidence>
<organism evidence="4 5">
    <name type="scientific">Moorena producens (strain JHB)</name>
    <dbReference type="NCBI Taxonomy" id="1454205"/>
    <lineage>
        <taxon>Bacteria</taxon>
        <taxon>Bacillati</taxon>
        <taxon>Cyanobacteriota</taxon>
        <taxon>Cyanophyceae</taxon>
        <taxon>Coleofasciculales</taxon>
        <taxon>Coleofasciculaceae</taxon>
        <taxon>Moorena</taxon>
    </lineage>
</organism>
<dbReference type="SUPFAM" id="SSF53850">
    <property type="entry name" value="Periplasmic binding protein-like II"/>
    <property type="match status" value="1"/>
</dbReference>
<dbReference type="AlphaFoldDB" id="A0A1D9FVR8"/>
<evidence type="ECO:0000256" key="2">
    <source>
        <dbReference type="SAM" id="SignalP"/>
    </source>
</evidence>
<evidence type="ECO:0000313" key="4">
    <source>
        <dbReference type="EMBL" id="AOY79431.1"/>
    </source>
</evidence>
<proteinExistence type="predicted"/>
<dbReference type="EMBL" id="CP017708">
    <property type="protein sequence ID" value="AOY79431.1"/>
    <property type="molecule type" value="Genomic_DNA"/>
</dbReference>
<feature type="domain" description="PBP" evidence="3">
    <location>
        <begin position="31"/>
        <end position="267"/>
    </location>
</feature>
<dbReference type="InterPro" id="IPR024370">
    <property type="entry name" value="PBP_domain"/>
</dbReference>
<dbReference type="PROSITE" id="PS51257">
    <property type="entry name" value="PROKAR_LIPOPROTEIN"/>
    <property type="match status" value="1"/>
</dbReference>
<dbReference type="Proteomes" id="UP000176944">
    <property type="component" value="Chromosome"/>
</dbReference>
<evidence type="ECO:0000256" key="1">
    <source>
        <dbReference type="ARBA" id="ARBA00022729"/>
    </source>
</evidence>
<protein>
    <submittedName>
        <fullName evidence="4">Phosphate ABC transporter substrate-binding protein</fullName>
    </submittedName>
</protein>
<dbReference type="PANTHER" id="PTHR30570:SF1">
    <property type="entry name" value="PHOSPHATE-BINDING PROTEIN PSTS"/>
    <property type="match status" value="1"/>
</dbReference>
<dbReference type="CDD" id="cd13653">
    <property type="entry name" value="PBP2_phosphate_like_1"/>
    <property type="match status" value="1"/>
</dbReference>
<dbReference type="Gene3D" id="3.40.190.10">
    <property type="entry name" value="Periplasmic binding protein-like II"/>
    <property type="match status" value="2"/>
</dbReference>
<dbReference type="PANTHER" id="PTHR30570">
    <property type="entry name" value="PERIPLASMIC PHOSPHATE BINDING COMPONENT OF PHOSPHATE ABC TRANSPORTER"/>
    <property type="match status" value="1"/>
</dbReference>
<feature type="signal peptide" evidence="2">
    <location>
        <begin position="1"/>
        <end position="24"/>
    </location>
</feature>
<gene>
    <name evidence="4" type="ORF">BJP36_05355</name>
</gene>
<dbReference type="InterPro" id="IPR050811">
    <property type="entry name" value="Phosphate_ABC_transporter"/>
</dbReference>
<dbReference type="Pfam" id="PF12849">
    <property type="entry name" value="PBP_like_2"/>
    <property type="match status" value="1"/>
</dbReference>
<sequence>MKNLTTLASMSMGLVACFWLQSCAQSPEVATQSSDQLQGKLVLTGSSTVAPLASEIGKRFESENPGVRVDVQTGGSSRGIADARQGVADIGMVSRDLKQSEKDLQGFAIARDGIGIIVHKTNPVQSLSNQQIVDIYQGKIDNWQDVGGKKAPITVVNKAEGRSTLELFLKYFQLKNSEIKADVVIGDNEQGIKTVAGNPNGIGYVSIGTAEYSSKQDVPIKLLPVAGIAATTANVQNGTFPLSRSLTLVTKTIPVGLDQAFIEFSRSQKVQDIVKEQNFVPLEE</sequence>
<name>A0A1D9FVR8_MOOP1</name>
<accession>A0A1D9FVR8</accession>
<keyword evidence="1 2" id="KW-0732">Signal</keyword>
<reference evidence="5" key="1">
    <citation type="submission" date="2016-10" db="EMBL/GenBank/DDBJ databases">
        <title>Comparative genomics uncovers the prolific and rare metabolic potential of the cyanobacterial genus Moorea.</title>
        <authorList>
            <person name="Leao T."/>
            <person name="Castelao G."/>
            <person name="Korobeynikov A."/>
            <person name="Monroe E.A."/>
            <person name="Podell S."/>
            <person name="Glukhov E."/>
            <person name="Allen E."/>
            <person name="Gerwick W.H."/>
            <person name="Gerwick L."/>
        </authorList>
    </citation>
    <scope>NUCLEOTIDE SEQUENCE [LARGE SCALE GENOMIC DNA]</scope>
    <source>
        <strain evidence="5">JHB</strain>
    </source>
</reference>
<evidence type="ECO:0000259" key="3">
    <source>
        <dbReference type="Pfam" id="PF12849"/>
    </source>
</evidence>
<feature type="chain" id="PRO_5009441643" evidence="2">
    <location>
        <begin position="25"/>
        <end position="284"/>
    </location>
</feature>